<reference evidence="1 2" key="1">
    <citation type="submission" date="2021-06" db="EMBL/GenBank/DDBJ databases">
        <authorList>
            <person name="Kallberg Y."/>
            <person name="Tangrot J."/>
            <person name="Rosling A."/>
        </authorList>
    </citation>
    <scope>NUCLEOTIDE SEQUENCE [LARGE SCALE GENOMIC DNA]</scope>
    <source>
        <strain evidence="1 2">120-4 pot B 10/14</strain>
    </source>
</reference>
<organism evidence="1 2">
    <name type="scientific">Gigaspora margarita</name>
    <dbReference type="NCBI Taxonomy" id="4874"/>
    <lineage>
        <taxon>Eukaryota</taxon>
        <taxon>Fungi</taxon>
        <taxon>Fungi incertae sedis</taxon>
        <taxon>Mucoromycota</taxon>
        <taxon>Glomeromycotina</taxon>
        <taxon>Glomeromycetes</taxon>
        <taxon>Diversisporales</taxon>
        <taxon>Gigasporaceae</taxon>
        <taxon>Gigaspora</taxon>
    </lineage>
</organism>
<dbReference type="Proteomes" id="UP000789901">
    <property type="component" value="Unassembled WGS sequence"/>
</dbReference>
<proteinExistence type="predicted"/>
<accession>A0ABN7VH99</accession>
<name>A0ABN7VH99_GIGMA</name>
<feature type="non-terminal residue" evidence="1">
    <location>
        <position position="1"/>
    </location>
</feature>
<dbReference type="EMBL" id="CAJVQB010014431">
    <property type="protein sequence ID" value="CAG8768348.1"/>
    <property type="molecule type" value="Genomic_DNA"/>
</dbReference>
<evidence type="ECO:0000313" key="2">
    <source>
        <dbReference type="Proteomes" id="UP000789901"/>
    </source>
</evidence>
<protein>
    <submittedName>
        <fullName evidence="1">11212_t:CDS:1</fullName>
    </submittedName>
</protein>
<comment type="caution">
    <text evidence="1">The sequence shown here is derived from an EMBL/GenBank/DDBJ whole genome shotgun (WGS) entry which is preliminary data.</text>
</comment>
<gene>
    <name evidence="1" type="ORF">GMARGA_LOCUS18242</name>
</gene>
<evidence type="ECO:0000313" key="1">
    <source>
        <dbReference type="EMBL" id="CAG8768348.1"/>
    </source>
</evidence>
<keyword evidence="2" id="KW-1185">Reference proteome</keyword>
<sequence>AEIKDISILTGSDHKLVWAEIETSAILNYDKLRKKEGKGPTRKVFLYYKAMEENCESYSKHVDSILKTKKTIKEKLSAKCSKMEIDKECETISSAILKATMKHILWITVKKTEAQVKTLVSKCKMYKEIKFLF</sequence>